<keyword evidence="1" id="KW-1133">Transmembrane helix</keyword>
<sequence>MLTAVRKILGFQMTIAEWIGTAIILAVPYLAVGLLWSSTHNDHLAGMDRVDAVVSFLGSIVSWPVLLFGNVCMS</sequence>
<evidence type="ECO:0000313" key="2">
    <source>
        <dbReference type="EMBL" id="MBU8826232.1"/>
    </source>
</evidence>
<evidence type="ECO:0000313" key="3">
    <source>
        <dbReference type="Proteomes" id="UP000696413"/>
    </source>
</evidence>
<protein>
    <submittedName>
        <fullName evidence="2">Uncharacterized protein</fullName>
    </submittedName>
</protein>
<accession>A0ABS6HU73</accession>
<comment type="caution">
    <text evidence="2">The sequence shown here is derived from an EMBL/GenBank/DDBJ whole genome shotgun (WGS) entry which is preliminary data.</text>
</comment>
<organism evidence="2 3">
    <name type="scientific">Mycolicibacterium goodii</name>
    <name type="common">Mycobacterium goodii</name>
    <dbReference type="NCBI Taxonomy" id="134601"/>
    <lineage>
        <taxon>Bacteria</taxon>
        <taxon>Bacillati</taxon>
        <taxon>Actinomycetota</taxon>
        <taxon>Actinomycetes</taxon>
        <taxon>Mycobacteriales</taxon>
        <taxon>Mycobacteriaceae</taxon>
        <taxon>Mycolicibacterium</taxon>
    </lineage>
</organism>
<keyword evidence="1" id="KW-0472">Membrane</keyword>
<keyword evidence="3" id="KW-1185">Reference proteome</keyword>
<feature type="transmembrane region" description="Helical" evidence="1">
    <location>
        <begin position="15"/>
        <end position="36"/>
    </location>
</feature>
<dbReference type="EMBL" id="JAHBOM010000023">
    <property type="protein sequence ID" value="MBU8826232.1"/>
    <property type="molecule type" value="Genomic_DNA"/>
</dbReference>
<feature type="transmembrane region" description="Helical" evidence="1">
    <location>
        <begin position="56"/>
        <end position="73"/>
    </location>
</feature>
<gene>
    <name evidence="2" type="ORF">KL859_25575</name>
</gene>
<dbReference type="RefSeq" id="WP_073676964.1">
    <property type="nucleotide sequence ID" value="NZ_CP092364.2"/>
</dbReference>
<proteinExistence type="predicted"/>
<keyword evidence="1" id="KW-0812">Transmembrane</keyword>
<evidence type="ECO:0000256" key="1">
    <source>
        <dbReference type="SAM" id="Phobius"/>
    </source>
</evidence>
<reference evidence="2 3" key="1">
    <citation type="submission" date="2021-05" db="EMBL/GenBank/DDBJ databases">
        <title>Draft Genome Sequences of Clinical Respiratory Isolates of Mycobacterium goodii Recovered in Ireland.</title>
        <authorList>
            <person name="Flanagan P.R."/>
            <person name="Mok S."/>
            <person name="Roycroft E."/>
            <person name="Rogers T.R."/>
            <person name="Fitzgibbon M."/>
        </authorList>
    </citation>
    <scope>NUCLEOTIDE SEQUENCE [LARGE SCALE GENOMIC DNA]</scope>
    <source>
        <strain evidence="2 3">14IE55</strain>
    </source>
</reference>
<dbReference type="Proteomes" id="UP000696413">
    <property type="component" value="Unassembled WGS sequence"/>
</dbReference>
<name>A0ABS6HU73_MYCGD</name>